<dbReference type="InterPro" id="IPR046335">
    <property type="entry name" value="LacI/GalR-like_sensor"/>
</dbReference>
<dbReference type="SUPFAM" id="SSF47413">
    <property type="entry name" value="lambda repressor-like DNA-binding domains"/>
    <property type="match status" value="1"/>
</dbReference>
<dbReference type="Proteomes" id="UP001378188">
    <property type="component" value="Unassembled WGS sequence"/>
</dbReference>
<reference evidence="5 6" key="1">
    <citation type="submission" date="2024-02" db="EMBL/GenBank/DDBJ databases">
        <title>Genome analysis and characterization of Microbaculum marinisediminis sp. nov., isolated from marine sediment.</title>
        <authorList>
            <person name="Du Z.-J."/>
            <person name="Ye Y.-Q."/>
            <person name="Zhang Z.-R."/>
            <person name="Yuan S.-M."/>
            <person name="Zhang X.-Y."/>
        </authorList>
    </citation>
    <scope>NUCLEOTIDE SEQUENCE [LARGE SCALE GENOMIC DNA]</scope>
    <source>
        <strain evidence="5 6">SDUM1044001</strain>
    </source>
</reference>
<organism evidence="5 6">
    <name type="scientific">Microbaculum marinum</name>
    <dbReference type="NCBI Taxonomy" id="1764581"/>
    <lineage>
        <taxon>Bacteria</taxon>
        <taxon>Pseudomonadati</taxon>
        <taxon>Pseudomonadota</taxon>
        <taxon>Alphaproteobacteria</taxon>
        <taxon>Hyphomicrobiales</taxon>
        <taxon>Tepidamorphaceae</taxon>
        <taxon>Microbaculum</taxon>
    </lineage>
</organism>
<dbReference type="RefSeq" id="WP_340328152.1">
    <property type="nucleotide sequence ID" value="NZ_JAZHOF010000001.1"/>
</dbReference>
<dbReference type="Pfam" id="PF00356">
    <property type="entry name" value="LacI"/>
    <property type="match status" value="1"/>
</dbReference>
<dbReference type="PANTHER" id="PTHR30146:SF109">
    <property type="entry name" value="HTH-TYPE TRANSCRIPTIONAL REGULATOR GALS"/>
    <property type="match status" value="1"/>
</dbReference>
<sequence>MKRVTSVDVARAVGVSQSTVSRALADDSRISKETKRKIQKAAADLGYTPNEIARSLQTNKTNMVGLIMADILNPFYPAVLDLMTQQLHQMGKQLMLISVPAGFEVDDVLPSMLQYQVDGVVITSAVLSSHMRDLLQNRRTRVVLFNRSLEDFSVNSVCCENRAASIEVARRLINSGHRRLAIIGGRPDTSTHRERYAGFEEELRLHGLELVGDEIGGNTYDGAYEAALRLMKGRRKPDAIFCIADVMALGALDAVRSKLGMKVPDDISIVGFDDIPPASWPAYDLTTVRQPIRAMVSRTLSLLFDPDNFPPMAVQVPGKLMVRGSARLSAPVAT</sequence>
<dbReference type="CDD" id="cd06278">
    <property type="entry name" value="PBP1_LacI-like"/>
    <property type="match status" value="1"/>
</dbReference>
<evidence type="ECO:0000256" key="2">
    <source>
        <dbReference type="ARBA" id="ARBA00023125"/>
    </source>
</evidence>
<dbReference type="GO" id="GO:0003700">
    <property type="term" value="F:DNA-binding transcription factor activity"/>
    <property type="evidence" value="ECO:0007669"/>
    <property type="project" value="TreeGrafter"/>
</dbReference>
<dbReference type="SMART" id="SM00354">
    <property type="entry name" value="HTH_LACI"/>
    <property type="match status" value="1"/>
</dbReference>
<evidence type="ECO:0000313" key="6">
    <source>
        <dbReference type="Proteomes" id="UP001378188"/>
    </source>
</evidence>
<evidence type="ECO:0000256" key="1">
    <source>
        <dbReference type="ARBA" id="ARBA00023015"/>
    </source>
</evidence>
<dbReference type="GO" id="GO:0000976">
    <property type="term" value="F:transcription cis-regulatory region binding"/>
    <property type="evidence" value="ECO:0007669"/>
    <property type="project" value="TreeGrafter"/>
</dbReference>
<dbReference type="SUPFAM" id="SSF53822">
    <property type="entry name" value="Periplasmic binding protein-like I"/>
    <property type="match status" value="1"/>
</dbReference>
<name>A0AAW9RQQ9_9HYPH</name>
<feature type="domain" description="HTH lacI-type" evidence="4">
    <location>
        <begin position="4"/>
        <end position="58"/>
    </location>
</feature>
<dbReference type="EMBL" id="JAZHOF010000001">
    <property type="protein sequence ID" value="MEJ8570423.1"/>
    <property type="molecule type" value="Genomic_DNA"/>
</dbReference>
<dbReference type="PROSITE" id="PS50932">
    <property type="entry name" value="HTH_LACI_2"/>
    <property type="match status" value="1"/>
</dbReference>
<accession>A0AAW9RQQ9</accession>
<keyword evidence="6" id="KW-1185">Reference proteome</keyword>
<keyword evidence="1" id="KW-0805">Transcription regulation</keyword>
<gene>
    <name evidence="5" type="ORF">V3328_03010</name>
</gene>
<dbReference type="CDD" id="cd01392">
    <property type="entry name" value="HTH_LacI"/>
    <property type="match status" value="1"/>
</dbReference>
<dbReference type="InterPro" id="IPR010982">
    <property type="entry name" value="Lambda_DNA-bd_dom_sf"/>
</dbReference>
<dbReference type="AlphaFoldDB" id="A0AAW9RQQ9"/>
<dbReference type="Gene3D" id="3.40.50.2300">
    <property type="match status" value="2"/>
</dbReference>
<dbReference type="PANTHER" id="PTHR30146">
    <property type="entry name" value="LACI-RELATED TRANSCRIPTIONAL REPRESSOR"/>
    <property type="match status" value="1"/>
</dbReference>
<comment type="caution">
    <text evidence="5">The sequence shown here is derived from an EMBL/GenBank/DDBJ whole genome shotgun (WGS) entry which is preliminary data.</text>
</comment>
<dbReference type="InterPro" id="IPR028082">
    <property type="entry name" value="Peripla_BP_I"/>
</dbReference>
<keyword evidence="3" id="KW-0804">Transcription</keyword>
<protein>
    <submittedName>
        <fullName evidence="5">LacI family DNA-binding transcriptional regulator</fullName>
    </submittedName>
</protein>
<keyword evidence="2 5" id="KW-0238">DNA-binding</keyword>
<evidence type="ECO:0000313" key="5">
    <source>
        <dbReference type="EMBL" id="MEJ8570423.1"/>
    </source>
</evidence>
<dbReference type="Pfam" id="PF13377">
    <property type="entry name" value="Peripla_BP_3"/>
    <property type="match status" value="1"/>
</dbReference>
<dbReference type="InterPro" id="IPR000843">
    <property type="entry name" value="HTH_LacI"/>
</dbReference>
<proteinExistence type="predicted"/>
<evidence type="ECO:0000259" key="4">
    <source>
        <dbReference type="PROSITE" id="PS50932"/>
    </source>
</evidence>
<evidence type="ECO:0000256" key="3">
    <source>
        <dbReference type="ARBA" id="ARBA00023163"/>
    </source>
</evidence>
<dbReference type="Gene3D" id="1.10.260.40">
    <property type="entry name" value="lambda repressor-like DNA-binding domains"/>
    <property type="match status" value="1"/>
</dbReference>